<reference evidence="1" key="1">
    <citation type="submission" date="2021-06" db="EMBL/GenBank/DDBJ databases">
        <authorList>
            <person name="Kallberg Y."/>
            <person name="Tangrot J."/>
            <person name="Rosling A."/>
        </authorList>
    </citation>
    <scope>NUCLEOTIDE SEQUENCE</scope>
    <source>
        <strain evidence="1">MA461A</strain>
    </source>
</reference>
<gene>
    <name evidence="1" type="ORF">RPERSI_LOCUS5600</name>
</gene>
<accession>A0ACA9MIX3</accession>
<proteinExistence type="predicted"/>
<dbReference type="EMBL" id="CAJVQC010008450">
    <property type="protein sequence ID" value="CAG8592637.1"/>
    <property type="molecule type" value="Genomic_DNA"/>
</dbReference>
<protein>
    <submittedName>
        <fullName evidence="1">9651_t:CDS:1</fullName>
    </submittedName>
</protein>
<organism evidence="1 2">
    <name type="scientific">Racocetra persica</name>
    <dbReference type="NCBI Taxonomy" id="160502"/>
    <lineage>
        <taxon>Eukaryota</taxon>
        <taxon>Fungi</taxon>
        <taxon>Fungi incertae sedis</taxon>
        <taxon>Mucoromycota</taxon>
        <taxon>Glomeromycotina</taxon>
        <taxon>Glomeromycetes</taxon>
        <taxon>Diversisporales</taxon>
        <taxon>Gigasporaceae</taxon>
        <taxon>Racocetra</taxon>
    </lineage>
</organism>
<sequence>MSSLAVANNINEAYKIFQKYENEYLKAKNKFLMHMRTLFKYAEEKDKLNDIFRYLEKSEIYIRNIYIKSFIKYLMGIKLINKRSGNKLDKENAINHIKESADIGCGYAKQILDNDLFN</sequence>
<evidence type="ECO:0000313" key="2">
    <source>
        <dbReference type="Proteomes" id="UP000789920"/>
    </source>
</evidence>
<evidence type="ECO:0000313" key="1">
    <source>
        <dbReference type="EMBL" id="CAG8592637.1"/>
    </source>
</evidence>
<comment type="caution">
    <text evidence="1">The sequence shown here is derived from an EMBL/GenBank/DDBJ whole genome shotgun (WGS) entry which is preliminary data.</text>
</comment>
<dbReference type="Proteomes" id="UP000789920">
    <property type="component" value="Unassembled WGS sequence"/>
</dbReference>
<name>A0ACA9MIX3_9GLOM</name>
<keyword evidence="2" id="KW-1185">Reference proteome</keyword>